<reference evidence="6" key="1">
    <citation type="submission" date="2021-07" db="EMBL/GenBank/DDBJ databases">
        <title>Pseudohoeflea marina sp. nov. a polyhydroxyalcanoate-producing bacterium.</title>
        <authorList>
            <person name="Zheng W."/>
            <person name="Yu S."/>
            <person name="Huang Y."/>
        </authorList>
    </citation>
    <scope>NUCLEOTIDE SEQUENCE</scope>
    <source>
        <strain evidence="6">DP4N28-3</strain>
    </source>
</reference>
<evidence type="ECO:0000256" key="4">
    <source>
        <dbReference type="ARBA" id="ARBA00023163"/>
    </source>
</evidence>
<accession>A0ABS6WQ93</accession>
<dbReference type="RefSeq" id="WP_219201890.1">
    <property type="nucleotide sequence ID" value="NZ_JAHWQX010000003.1"/>
</dbReference>
<evidence type="ECO:0000259" key="5">
    <source>
        <dbReference type="PROSITE" id="PS50931"/>
    </source>
</evidence>
<dbReference type="PANTHER" id="PTHR30537">
    <property type="entry name" value="HTH-TYPE TRANSCRIPTIONAL REGULATOR"/>
    <property type="match status" value="1"/>
</dbReference>
<comment type="similarity">
    <text evidence="1">Belongs to the LysR transcriptional regulatory family.</text>
</comment>
<feature type="domain" description="HTH lysR-type" evidence="5">
    <location>
        <begin position="1"/>
        <end position="58"/>
    </location>
</feature>
<dbReference type="InterPro" id="IPR000847">
    <property type="entry name" value="LysR_HTH_N"/>
</dbReference>
<dbReference type="EMBL" id="JAHWQX010000003">
    <property type="protein sequence ID" value="MBW3097940.1"/>
    <property type="molecule type" value="Genomic_DNA"/>
</dbReference>
<gene>
    <name evidence="6" type="ORF">KY465_11675</name>
</gene>
<evidence type="ECO:0000313" key="6">
    <source>
        <dbReference type="EMBL" id="MBW3097940.1"/>
    </source>
</evidence>
<dbReference type="Proteomes" id="UP001430804">
    <property type="component" value="Unassembled WGS sequence"/>
</dbReference>
<evidence type="ECO:0000256" key="3">
    <source>
        <dbReference type="ARBA" id="ARBA00023125"/>
    </source>
</evidence>
<keyword evidence="3" id="KW-0238">DNA-binding</keyword>
<sequence length="299" mass="32458">MDWNDGKLFLAVARAGQMLAAARVVGVNQATLSRRMAQLERSLGASLLIRHPQGSSLTDEGVELMRSLERIEAEFMRAQSALSGGGIDVSGTVRIGAPDGFGTSFLLPEMPALRAAHPKLTVQLVPLGASLSLSRREADIAVMVGQPETGRLVGQKLTDYTVSLYGSRAYLAANGTPQRPEDLAAHRLIGYVEDLVVSSSLDYARLFWPHWQSDLEIATATGQLQAIRHGAGIGVLHDYLAAGVDELVPVLPELHVERSYWLVYHESLRGIARVAAIVDFITTLVRQSRSAFVRRDPQA</sequence>
<dbReference type="Pfam" id="PF03466">
    <property type="entry name" value="LysR_substrate"/>
    <property type="match status" value="1"/>
</dbReference>
<name>A0ABS6WQ93_9HYPH</name>
<proteinExistence type="inferred from homology"/>
<evidence type="ECO:0000313" key="7">
    <source>
        <dbReference type="Proteomes" id="UP001430804"/>
    </source>
</evidence>
<dbReference type="InterPro" id="IPR058163">
    <property type="entry name" value="LysR-type_TF_proteobact-type"/>
</dbReference>
<evidence type="ECO:0000256" key="2">
    <source>
        <dbReference type="ARBA" id="ARBA00023015"/>
    </source>
</evidence>
<comment type="caution">
    <text evidence="6">The sequence shown here is derived from an EMBL/GenBank/DDBJ whole genome shotgun (WGS) entry which is preliminary data.</text>
</comment>
<dbReference type="InterPro" id="IPR005119">
    <property type="entry name" value="LysR_subst-bd"/>
</dbReference>
<keyword evidence="2" id="KW-0805">Transcription regulation</keyword>
<keyword evidence="4" id="KW-0804">Transcription</keyword>
<keyword evidence="7" id="KW-1185">Reference proteome</keyword>
<dbReference type="PANTHER" id="PTHR30537:SF3">
    <property type="entry name" value="TRANSCRIPTIONAL REGULATORY PROTEIN"/>
    <property type="match status" value="1"/>
</dbReference>
<dbReference type="Pfam" id="PF00126">
    <property type="entry name" value="HTH_1"/>
    <property type="match status" value="1"/>
</dbReference>
<dbReference type="PROSITE" id="PS50931">
    <property type="entry name" value="HTH_LYSR"/>
    <property type="match status" value="1"/>
</dbReference>
<protein>
    <submittedName>
        <fullName evidence="6">LysR family transcriptional regulator</fullName>
    </submittedName>
</protein>
<evidence type="ECO:0000256" key="1">
    <source>
        <dbReference type="ARBA" id="ARBA00009437"/>
    </source>
</evidence>
<organism evidence="6 7">
    <name type="scientific">Pseudohoeflea coraliihabitans</name>
    <dbReference type="NCBI Taxonomy" id="2860393"/>
    <lineage>
        <taxon>Bacteria</taxon>
        <taxon>Pseudomonadati</taxon>
        <taxon>Pseudomonadota</taxon>
        <taxon>Alphaproteobacteria</taxon>
        <taxon>Hyphomicrobiales</taxon>
        <taxon>Rhizobiaceae</taxon>
        <taxon>Pseudohoeflea</taxon>
    </lineage>
</organism>